<evidence type="ECO:0000256" key="8">
    <source>
        <dbReference type="ARBA" id="ARBA00049046"/>
    </source>
</evidence>
<dbReference type="EMBL" id="VXIV02001650">
    <property type="protein sequence ID" value="KAF6030963.1"/>
    <property type="molecule type" value="Genomic_DNA"/>
</dbReference>
<comment type="catalytic activity">
    <reaction evidence="5">
        <text>2 L-cysteine = S-sulfanyl-L-cysteine + L-alanine</text>
        <dbReference type="Rhea" id="RHEA:78543"/>
        <dbReference type="ChEBI" id="CHEBI:35235"/>
        <dbReference type="ChEBI" id="CHEBI:57972"/>
        <dbReference type="ChEBI" id="CHEBI:58591"/>
    </reaction>
    <physiologicalReaction direction="left-to-right" evidence="5">
        <dbReference type="Rhea" id="RHEA:78544"/>
    </physiologicalReaction>
</comment>
<protein>
    <submittedName>
        <fullName evidence="9">CARS2</fullName>
    </submittedName>
</protein>
<comment type="function">
    <text evidence="2">Mitochondrial cysteine-specific aminoacyl-tRNA synthetase that catalyzes the ATP-dependent ligation of cysteine to tRNA(Cys).</text>
</comment>
<dbReference type="OrthoDB" id="438179at2759"/>
<dbReference type="InterPro" id="IPR024909">
    <property type="entry name" value="Cys-tRNA/MSH_ligase"/>
</dbReference>
<comment type="catalytic activity">
    <reaction evidence="6">
        <text>S-sulfanyl-L-cysteine + L-cysteine = S-disulfanyl-L-cysteine + L-alanine</text>
        <dbReference type="Rhea" id="RHEA:78627"/>
        <dbReference type="ChEBI" id="CHEBI:35235"/>
        <dbReference type="ChEBI" id="CHEBI:57972"/>
        <dbReference type="ChEBI" id="CHEBI:58591"/>
        <dbReference type="ChEBI" id="CHEBI:229465"/>
    </reaction>
    <physiologicalReaction direction="left-to-right" evidence="6">
        <dbReference type="Rhea" id="RHEA:78628"/>
    </physiologicalReaction>
</comment>
<sequence length="214" mass="23609">MRKPVKILKKLAALRSMALLHIQGEGTSAMVNNEMLMQSLMSTQKVVRSALADNFDTQQMMSALMSLVHICNIELCKPSNKNEVKAREVYSIAAVTSYIDTLMSQLGVNHTSQHAEHADSAASSQSLEDIMNSVTHFREKVRNFSLGGNTANASVEEKSRIKNHRKSHSVLLDSSDQLRDELATLAGIIIKDTTDGKSHWHMIDKASGEVDTES</sequence>
<evidence type="ECO:0000256" key="6">
    <source>
        <dbReference type="ARBA" id="ARBA00047731"/>
    </source>
</evidence>
<dbReference type="PANTHER" id="PTHR10890">
    <property type="entry name" value="CYSTEINYL-TRNA SYNTHETASE"/>
    <property type="match status" value="1"/>
</dbReference>
<dbReference type="GO" id="GO:0004817">
    <property type="term" value="F:cysteine-tRNA ligase activity"/>
    <property type="evidence" value="ECO:0007669"/>
    <property type="project" value="UniProtKB-EC"/>
</dbReference>
<comment type="catalytic activity">
    <reaction evidence="4">
        <text>S-disulfanyl-L-cysteine + tRNA(Cys) + ATP = (S)-disulfanyl-L-cysteinyl-tRNA(Cys) + AMP + diphosphate</text>
        <dbReference type="Rhea" id="RHEA:78651"/>
        <dbReference type="Rhea" id="RHEA-COMP:9661"/>
        <dbReference type="Rhea" id="RHEA-COMP:19120"/>
        <dbReference type="ChEBI" id="CHEBI:30616"/>
        <dbReference type="ChEBI" id="CHEBI:33019"/>
        <dbReference type="ChEBI" id="CHEBI:78442"/>
        <dbReference type="ChEBI" id="CHEBI:229465"/>
        <dbReference type="ChEBI" id="CHEBI:229521"/>
        <dbReference type="ChEBI" id="CHEBI:456215"/>
    </reaction>
    <physiologicalReaction direction="left-to-right" evidence="4">
        <dbReference type="Rhea" id="RHEA:78652"/>
    </physiologicalReaction>
</comment>
<evidence type="ECO:0000256" key="1">
    <source>
        <dbReference type="ARBA" id="ARBA00005594"/>
    </source>
</evidence>
<evidence type="ECO:0000256" key="3">
    <source>
        <dbReference type="ARBA" id="ARBA00045476"/>
    </source>
</evidence>
<evidence type="ECO:0000256" key="5">
    <source>
        <dbReference type="ARBA" id="ARBA00047548"/>
    </source>
</evidence>
<dbReference type="SUPFAM" id="SSF47323">
    <property type="entry name" value="Anticodon-binding domain of a subclass of class I aminoacyl-tRNA synthetases"/>
    <property type="match status" value="1"/>
</dbReference>
<name>A0A7J7JYE6_BUGNE</name>
<accession>A0A7J7JYE6</accession>
<comment type="catalytic activity">
    <reaction evidence="8">
        <text>tRNA(Cys) + L-cysteine + ATP = L-cysteinyl-tRNA(Cys) + AMP + diphosphate</text>
        <dbReference type="Rhea" id="RHEA:17773"/>
        <dbReference type="Rhea" id="RHEA-COMP:9661"/>
        <dbReference type="Rhea" id="RHEA-COMP:9679"/>
        <dbReference type="ChEBI" id="CHEBI:30616"/>
        <dbReference type="ChEBI" id="CHEBI:33019"/>
        <dbReference type="ChEBI" id="CHEBI:35235"/>
        <dbReference type="ChEBI" id="CHEBI:78442"/>
        <dbReference type="ChEBI" id="CHEBI:78517"/>
        <dbReference type="ChEBI" id="CHEBI:456215"/>
        <dbReference type="EC" id="6.1.1.16"/>
    </reaction>
    <physiologicalReaction direction="right-to-left" evidence="8">
        <dbReference type="Rhea" id="RHEA:17775"/>
    </physiologicalReaction>
</comment>
<dbReference type="Gene3D" id="1.20.120.1910">
    <property type="entry name" value="Cysteine-tRNA ligase, C-terminal anti-codon recognition domain"/>
    <property type="match status" value="1"/>
</dbReference>
<evidence type="ECO:0000313" key="9">
    <source>
        <dbReference type="EMBL" id="KAF6030963.1"/>
    </source>
</evidence>
<evidence type="ECO:0000256" key="7">
    <source>
        <dbReference type="ARBA" id="ARBA00048609"/>
    </source>
</evidence>
<keyword evidence="10" id="KW-1185">Reference proteome</keyword>
<evidence type="ECO:0000313" key="10">
    <source>
        <dbReference type="Proteomes" id="UP000593567"/>
    </source>
</evidence>
<dbReference type="PANTHER" id="PTHR10890:SF27">
    <property type="entry name" value="CYSTEINE--TRNA LIGASE, MITOCHONDRIAL-RELATED"/>
    <property type="match status" value="1"/>
</dbReference>
<dbReference type="Proteomes" id="UP000593567">
    <property type="component" value="Unassembled WGS sequence"/>
</dbReference>
<reference evidence="9" key="1">
    <citation type="submission" date="2020-06" db="EMBL/GenBank/DDBJ databases">
        <title>Draft genome of Bugula neritina, a colonial animal packing powerful symbionts and potential medicines.</title>
        <authorList>
            <person name="Rayko M."/>
        </authorList>
    </citation>
    <scope>NUCLEOTIDE SEQUENCE [LARGE SCALE GENOMIC DNA]</scope>
    <source>
        <strain evidence="9">Kwan_BN1</strain>
    </source>
</reference>
<evidence type="ECO:0000256" key="2">
    <source>
        <dbReference type="ARBA" id="ARBA00043868"/>
    </source>
</evidence>
<comment type="catalytic activity">
    <reaction evidence="7">
        <text>S-sulfanyl-L-cysteine + tRNA(Cys) + ATP = (S)-sulfanyl-L-cysteinyl-tRNA(Cys) + AMP + diphosphate</text>
        <dbReference type="Rhea" id="RHEA:78647"/>
        <dbReference type="Rhea" id="RHEA-COMP:9661"/>
        <dbReference type="Rhea" id="RHEA-COMP:19119"/>
        <dbReference type="ChEBI" id="CHEBI:30616"/>
        <dbReference type="ChEBI" id="CHEBI:33019"/>
        <dbReference type="ChEBI" id="CHEBI:58591"/>
        <dbReference type="ChEBI" id="CHEBI:78442"/>
        <dbReference type="ChEBI" id="CHEBI:229520"/>
        <dbReference type="ChEBI" id="CHEBI:456215"/>
    </reaction>
    <physiologicalReaction direction="left-to-right" evidence="7">
        <dbReference type="Rhea" id="RHEA:78648"/>
    </physiologicalReaction>
</comment>
<dbReference type="InterPro" id="IPR009080">
    <property type="entry name" value="tRNAsynth_Ia_anticodon-bd"/>
</dbReference>
<proteinExistence type="inferred from homology"/>
<dbReference type="GO" id="GO:0006423">
    <property type="term" value="P:cysteinyl-tRNA aminoacylation"/>
    <property type="evidence" value="ECO:0007669"/>
    <property type="project" value="TreeGrafter"/>
</dbReference>
<gene>
    <name evidence="9" type="ORF">EB796_010730</name>
</gene>
<dbReference type="AlphaFoldDB" id="A0A7J7JYE6"/>
<dbReference type="GO" id="GO:0005524">
    <property type="term" value="F:ATP binding"/>
    <property type="evidence" value="ECO:0007669"/>
    <property type="project" value="InterPro"/>
</dbReference>
<comment type="function">
    <text evidence="3">In addition to its role as an aminoacyl-tRNA synthetase, has also cysteine persulfide synthase activity. Produces reactive persulfide species such as cysteine persulfide (CysSSH) from substrate cysteine and mediate direct incorporation of CysSSH into proteins during translations, resulting in protein persulfides and polysulfides. CysSSHs behave as potent antioxidants and cellular protectants.</text>
</comment>
<comment type="similarity">
    <text evidence="1">Belongs to the class-I aminoacyl-tRNA synthetase family.</text>
</comment>
<evidence type="ECO:0000256" key="4">
    <source>
        <dbReference type="ARBA" id="ARBA00047499"/>
    </source>
</evidence>
<comment type="caution">
    <text evidence="9">The sequence shown here is derived from an EMBL/GenBank/DDBJ whole genome shotgun (WGS) entry which is preliminary data.</text>
</comment>
<organism evidence="9 10">
    <name type="scientific">Bugula neritina</name>
    <name type="common">Brown bryozoan</name>
    <name type="synonym">Sertularia neritina</name>
    <dbReference type="NCBI Taxonomy" id="10212"/>
    <lineage>
        <taxon>Eukaryota</taxon>
        <taxon>Metazoa</taxon>
        <taxon>Spiralia</taxon>
        <taxon>Lophotrochozoa</taxon>
        <taxon>Bryozoa</taxon>
        <taxon>Gymnolaemata</taxon>
        <taxon>Cheilostomatida</taxon>
        <taxon>Flustrina</taxon>
        <taxon>Buguloidea</taxon>
        <taxon>Bugulidae</taxon>
        <taxon>Bugula</taxon>
    </lineage>
</organism>
<dbReference type="GO" id="GO:0005737">
    <property type="term" value="C:cytoplasm"/>
    <property type="evidence" value="ECO:0007669"/>
    <property type="project" value="TreeGrafter"/>
</dbReference>